<reference evidence="1" key="1">
    <citation type="submission" date="2020-04" db="EMBL/GenBank/DDBJ databases">
        <title>Deep metagenomics examines the oral microbiome during advanced dental caries in children, revealing novel taxa and co-occurrences with host molecules.</title>
        <authorList>
            <person name="Baker J.L."/>
            <person name="Morton J.T."/>
            <person name="Dinis M."/>
            <person name="Alvarez R."/>
            <person name="Tran N.C."/>
            <person name="Knight R."/>
            <person name="Edlund A."/>
        </authorList>
    </citation>
    <scope>NUCLEOTIDE SEQUENCE</scope>
    <source>
        <strain evidence="1">JCVI_47_bin.3</strain>
    </source>
</reference>
<protein>
    <submittedName>
        <fullName evidence="1">Uncharacterized protein</fullName>
    </submittedName>
</protein>
<proteinExistence type="predicted"/>
<gene>
    <name evidence="1" type="ORF">HXO65_00095</name>
</gene>
<name>A0A930Q357_9MICC</name>
<dbReference type="EMBL" id="JABZXS010000001">
    <property type="protein sequence ID" value="MBF1672605.1"/>
    <property type="molecule type" value="Genomic_DNA"/>
</dbReference>
<dbReference type="AlphaFoldDB" id="A0A930Q357"/>
<evidence type="ECO:0000313" key="1">
    <source>
        <dbReference type="EMBL" id="MBF1672605.1"/>
    </source>
</evidence>
<sequence length="142" mass="16507">MSYDPLGYTLSRYGLYDFLNVDSGQVYAARKQLQEAGKPLTLRNYLTELLKIHTERTIGYQRGEAGDVYRISRGTRTTFYDAHDRPLEFIDFLDPYLRAPANKLPELTGWYTESGRYVLEAGEVDGEPYIISIYETPFDWDR</sequence>
<organism evidence="1 2">
    <name type="scientific">Rothia mucilaginosa</name>
    <dbReference type="NCBI Taxonomy" id="43675"/>
    <lineage>
        <taxon>Bacteria</taxon>
        <taxon>Bacillati</taxon>
        <taxon>Actinomycetota</taxon>
        <taxon>Actinomycetes</taxon>
        <taxon>Micrococcales</taxon>
        <taxon>Micrococcaceae</taxon>
        <taxon>Rothia</taxon>
    </lineage>
</organism>
<dbReference type="Proteomes" id="UP000785653">
    <property type="component" value="Unassembled WGS sequence"/>
</dbReference>
<comment type="caution">
    <text evidence="1">The sequence shown here is derived from an EMBL/GenBank/DDBJ whole genome shotgun (WGS) entry which is preliminary data.</text>
</comment>
<accession>A0A930Q357</accession>
<evidence type="ECO:0000313" key="2">
    <source>
        <dbReference type="Proteomes" id="UP000785653"/>
    </source>
</evidence>